<dbReference type="Proteomes" id="UP001252243">
    <property type="component" value="Unassembled WGS sequence"/>
</dbReference>
<evidence type="ECO:0000256" key="1">
    <source>
        <dbReference type="ARBA" id="ARBA00001947"/>
    </source>
</evidence>
<accession>A0ABU1UG30</accession>
<dbReference type="Pfam" id="PF00815">
    <property type="entry name" value="Histidinol_dh"/>
    <property type="match status" value="1"/>
</dbReference>
<dbReference type="InterPro" id="IPR012131">
    <property type="entry name" value="Hstdl_DH"/>
</dbReference>
<dbReference type="EMBL" id="JAVDVQ010000018">
    <property type="protein sequence ID" value="MDR7084137.1"/>
    <property type="molecule type" value="Genomic_DNA"/>
</dbReference>
<reference evidence="5 6" key="1">
    <citation type="submission" date="2023-07" db="EMBL/GenBank/DDBJ databases">
        <title>Sorghum-associated microbial communities from plants grown in Nebraska, USA.</title>
        <authorList>
            <person name="Schachtman D."/>
        </authorList>
    </citation>
    <scope>NUCLEOTIDE SEQUENCE [LARGE SCALE GENOMIC DNA]</scope>
    <source>
        <strain evidence="5 6">BE167</strain>
    </source>
</reference>
<evidence type="ECO:0000256" key="4">
    <source>
        <dbReference type="ARBA" id="ARBA00023002"/>
    </source>
</evidence>
<keyword evidence="6" id="KW-1185">Reference proteome</keyword>
<sequence>MSAAAADSPSIPKQAGVERMAACTPSIQAIAARAVDIESQRAPLLAGPAEVLIGRRHDGSLFRRVGTCISYGDKAIGASHVLPTRGAARYTRGLRVGEYRRTVTCRAVTSKESGAFPGVLRGAARVERFGGRARSGDVRAAKYRGAGALWLAHNCGN</sequence>
<keyword evidence="4" id="KW-0560">Oxidoreductase</keyword>
<keyword evidence="2" id="KW-0479">Metal-binding</keyword>
<comment type="caution">
    <text evidence="5">The sequence shown here is derived from an EMBL/GenBank/DDBJ whole genome shotgun (WGS) entry which is preliminary data.</text>
</comment>
<protein>
    <submittedName>
        <fullName evidence="5">Histidinol dehydrogenase</fullName>
    </submittedName>
</protein>
<proteinExistence type="predicted"/>
<evidence type="ECO:0000313" key="5">
    <source>
        <dbReference type="EMBL" id="MDR7084137.1"/>
    </source>
</evidence>
<evidence type="ECO:0000256" key="2">
    <source>
        <dbReference type="ARBA" id="ARBA00022723"/>
    </source>
</evidence>
<evidence type="ECO:0000313" key="6">
    <source>
        <dbReference type="Proteomes" id="UP001252243"/>
    </source>
</evidence>
<dbReference type="PANTHER" id="PTHR21256">
    <property type="entry name" value="HISTIDINOL DEHYDROGENASE HDH"/>
    <property type="match status" value="1"/>
</dbReference>
<organism evidence="5 6">
    <name type="scientific">Arthrobacter ginsengisoli</name>
    <dbReference type="NCBI Taxonomy" id="1356565"/>
    <lineage>
        <taxon>Bacteria</taxon>
        <taxon>Bacillati</taxon>
        <taxon>Actinomycetota</taxon>
        <taxon>Actinomycetes</taxon>
        <taxon>Micrococcales</taxon>
        <taxon>Micrococcaceae</taxon>
        <taxon>Arthrobacter</taxon>
    </lineage>
</organism>
<dbReference type="PANTHER" id="PTHR21256:SF14">
    <property type="entry name" value="HISTIDINOL DEHYDROGENASE"/>
    <property type="match status" value="1"/>
</dbReference>
<evidence type="ECO:0000256" key="3">
    <source>
        <dbReference type="ARBA" id="ARBA00022833"/>
    </source>
</evidence>
<name>A0ABU1UG30_9MICC</name>
<dbReference type="RefSeq" id="WP_310060065.1">
    <property type="nucleotide sequence ID" value="NZ_JAVDVQ010000018.1"/>
</dbReference>
<comment type="cofactor">
    <cofactor evidence="1">
        <name>Zn(2+)</name>
        <dbReference type="ChEBI" id="CHEBI:29105"/>
    </cofactor>
</comment>
<gene>
    <name evidence="5" type="ORF">J2X01_003445</name>
</gene>
<keyword evidence="3" id="KW-0862">Zinc</keyword>